<feature type="region of interest" description="Disordered" evidence="2">
    <location>
        <begin position="388"/>
        <end position="415"/>
    </location>
</feature>
<organism evidence="4 5">
    <name type="scientific">Rasamsonia emersonii (strain ATCC 16479 / CBS 393.64 / IMI 116815)</name>
    <dbReference type="NCBI Taxonomy" id="1408163"/>
    <lineage>
        <taxon>Eukaryota</taxon>
        <taxon>Fungi</taxon>
        <taxon>Dikarya</taxon>
        <taxon>Ascomycota</taxon>
        <taxon>Pezizomycotina</taxon>
        <taxon>Eurotiomycetes</taxon>
        <taxon>Eurotiomycetidae</taxon>
        <taxon>Eurotiales</taxon>
        <taxon>Trichocomaceae</taxon>
        <taxon>Rasamsonia</taxon>
    </lineage>
</organism>
<keyword evidence="5" id="KW-1185">Reference proteome</keyword>
<dbReference type="STRING" id="1408163.A0A0F4Z1Y9"/>
<dbReference type="EMBL" id="LASV01000063">
    <property type="protein sequence ID" value="KKA24370.1"/>
    <property type="molecule type" value="Genomic_DNA"/>
</dbReference>
<evidence type="ECO:0000259" key="3">
    <source>
        <dbReference type="PROSITE" id="PS51253"/>
    </source>
</evidence>
<accession>A0A0F4Z1Y9</accession>
<dbReference type="AlphaFoldDB" id="A0A0F4Z1Y9"/>
<comment type="caution">
    <text evidence="4">The sequence shown here is derived from an EMBL/GenBank/DDBJ whole genome shotgun (WGS) entry which is preliminary data.</text>
</comment>
<dbReference type="InterPro" id="IPR006600">
    <property type="entry name" value="HTH_CenpB_DNA-bd_dom"/>
</dbReference>
<evidence type="ECO:0000313" key="4">
    <source>
        <dbReference type="EMBL" id="KKA24370.1"/>
    </source>
</evidence>
<dbReference type="GO" id="GO:0003677">
    <property type="term" value="F:DNA binding"/>
    <property type="evidence" value="ECO:0007669"/>
    <property type="project" value="UniProtKB-KW"/>
</dbReference>
<feature type="compositionally biased region" description="Basic and acidic residues" evidence="2">
    <location>
        <begin position="388"/>
        <end position="397"/>
    </location>
</feature>
<evidence type="ECO:0000256" key="2">
    <source>
        <dbReference type="SAM" id="MobiDB-lite"/>
    </source>
</evidence>
<dbReference type="RefSeq" id="XP_013330982.1">
    <property type="nucleotide sequence ID" value="XM_013475528.1"/>
</dbReference>
<reference evidence="4 5" key="1">
    <citation type="submission" date="2015-04" db="EMBL/GenBank/DDBJ databases">
        <authorList>
            <person name="Heijne W.H."/>
            <person name="Fedorova N.D."/>
            <person name="Nierman W.C."/>
            <person name="Vollebregt A.W."/>
            <person name="Zhao Z."/>
            <person name="Wu L."/>
            <person name="Kumar M."/>
            <person name="Stam H."/>
            <person name="van den Berg M.A."/>
            <person name="Pel H.J."/>
        </authorList>
    </citation>
    <scope>NUCLEOTIDE SEQUENCE [LARGE SCALE GENOMIC DNA]</scope>
    <source>
        <strain evidence="4 5">CBS 393.64</strain>
    </source>
</reference>
<dbReference type="PROSITE" id="PS51253">
    <property type="entry name" value="HTH_CENPB"/>
    <property type="match status" value="1"/>
</dbReference>
<proteinExistence type="predicted"/>
<dbReference type="GeneID" id="25313906"/>
<gene>
    <name evidence="4" type="ORF">T310_1555</name>
</gene>
<feature type="compositionally biased region" description="Polar residues" evidence="2">
    <location>
        <begin position="301"/>
        <end position="312"/>
    </location>
</feature>
<evidence type="ECO:0000256" key="1">
    <source>
        <dbReference type="ARBA" id="ARBA00023125"/>
    </source>
</evidence>
<name>A0A0F4Z1Y9_RASE3</name>
<keyword evidence="1" id="KW-0238">DNA-binding</keyword>
<protein>
    <recommendedName>
        <fullName evidence="3">HTH CENPB-type domain-containing protein</fullName>
    </recommendedName>
</protein>
<dbReference type="OrthoDB" id="4207519at2759"/>
<dbReference type="Proteomes" id="UP000053958">
    <property type="component" value="Unassembled WGS sequence"/>
</dbReference>
<feature type="region of interest" description="Disordered" evidence="2">
    <location>
        <begin position="301"/>
        <end position="321"/>
    </location>
</feature>
<evidence type="ECO:0000313" key="5">
    <source>
        <dbReference type="Proteomes" id="UP000053958"/>
    </source>
</evidence>
<feature type="domain" description="HTH CENPB-type" evidence="3">
    <location>
        <begin position="74"/>
        <end position="157"/>
    </location>
</feature>
<sequence>MPPRLLSCWTEFLNPITYINKLLTASNIANPATAAPAGISDASTNKSYAALSASSGVPQSTLWHRAHARRSRKAKAASQQYLTPQEEKALVDYLLRACKNGYPLPIKYVRPLAHVIARQRCQRSSIGQTLANGEDVRPPGKNWPQAFHKRHPEIKAIRSKALDSNRHDHHIYHKVEDWFKLIGEQLRNPDILPENVYNMDETGVLLSVLSTLKVLVSSDKPQPHRKAGVKRTLVTAIECISADGVFGPLKAAYREQVEKLYRGGANIVGKCHFTQLYAEARGKVMKKQIIEAAWSRRNDTNTNHISRASSSAAEIDQARDSSGGPGKIYLEKLANAAEKAFAASALLLDQNEQLHQQNNEKKRRQLARSTVVGDAKILSDEAILEAEKKREEKKAKVADQIPHRSNRQILSSPAT</sequence>